<dbReference type="Gene3D" id="3.40.109.10">
    <property type="entry name" value="NADH Oxidase"/>
    <property type="match status" value="1"/>
</dbReference>
<dbReference type="EMBL" id="UPHQ01000246">
    <property type="protein sequence ID" value="VBA43552.1"/>
    <property type="molecule type" value="Genomic_DNA"/>
</dbReference>
<name>A0A498QG28_9MYCO</name>
<keyword evidence="2" id="KW-1185">Reference proteome</keyword>
<proteinExistence type="predicted"/>
<accession>A0A498QG28</accession>
<organism evidence="1 2">
    <name type="scientific">Mycobacterium innocens</name>
    <dbReference type="NCBI Taxonomy" id="2341083"/>
    <lineage>
        <taxon>Bacteria</taxon>
        <taxon>Bacillati</taxon>
        <taxon>Actinomycetota</taxon>
        <taxon>Actinomycetes</taxon>
        <taxon>Mycobacteriales</taxon>
        <taxon>Mycobacteriaceae</taxon>
        <taxon>Mycobacterium</taxon>
    </lineage>
</organism>
<evidence type="ECO:0000313" key="2">
    <source>
        <dbReference type="Proteomes" id="UP000267289"/>
    </source>
</evidence>
<dbReference type="GO" id="GO:0016491">
    <property type="term" value="F:oxidoreductase activity"/>
    <property type="evidence" value="ECO:0007669"/>
    <property type="project" value="InterPro"/>
</dbReference>
<dbReference type="AlphaFoldDB" id="A0A498QG28"/>
<evidence type="ECO:0000313" key="1">
    <source>
        <dbReference type="EMBL" id="VBA43552.1"/>
    </source>
</evidence>
<sequence>MLEAVRWAATWGRRQPVRFVVGIRRDATLVALVGLLKPGNSYARAASALILVCADHSDDDRTAVDAALDSGAAIAQLSIDAQSRSLVVHPMAGFEAGAAHAMPFRATSSEPTTSRLFICAARISVPGVLWGRPRPPILRRSRGTMIPSTALCALDSAVLGGLHTTDEL</sequence>
<reference evidence="1 2" key="1">
    <citation type="submission" date="2018-09" db="EMBL/GenBank/DDBJ databases">
        <authorList>
            <person name="Tagini F."/>
        </authorList>
    </citation>
    <scope>NUCLEOTIDE SEQUENCE [LARGE SCALE GENOMIC DNA]</scope>
    <source>
        <strain evidence="1 2">MK13</strain>
    </source>
</reference>
<gene>
    <name evidence="1" type="ORF">LAUMK13_04585</name>
</gene>
<dbReference type="InterPro" id="IPR000415">
    <property type="entry name" value="Nitroreductase-like"/>
</dbReference>
<protein>
    <submittedName>
        <fullName evidence="1">Uncharacterized protein</fullName>
    </submittedName>
</protein>
<dbReference type="Proteomes" id="UP000267289">
    <property type="component" value="Unassembled WGS sequence"/>
</dbReference>
<dbReference type="SUPFAM" id="SSF55469">
    <property type="entry name" value="FMN-dependent nitroreductase-like"/>
    <property type="match status" value="1"/>
</dbReference>